<evidence type="ECO:0000313" key="10">
    <source>
        <dbReference type="EMBL" id="WRT66765.1"/>
    </source>
</evidence>
<evidence type="ECO:0000313" key="11">
    <source>
        <dbReference type="Proteomes" id="UP001329825"/>
    </source>
</evidence>
<dbReference type="SUPFAM" id="SSF55781">
    <property type="entry name" value="GAF domain-like"/>
    <property type="match status" value="1"/>
</dbReference>
<feature type="region of interest" description="Disordered" evidence="7">
    <location>
        <begin position="52"/>
        <end position="303"/>
    </location>
</feature>
<proteinExistence type="predicted"/>
<dbReference type="InterPro" id="IPR005467">
    <property type="entry name" value="His_kinase_dom"/>
</dbReference>
<dbReference type="InterPro" id="IPR004358">
    <property type="entry name" value="Sig_transdc_His_kin-like_C"/>
</dbReference>
<feature type="compositionally biased region" description="Polar residues" evidence="7">
    <location>
        <begin position="1601"/>
        <end position="1612"/>
    </location>
</feature>
<dbReference type="Proteomes" id="UP001329825">
    <property type="component" value="Chromosome 4"/>
</dbReference>
<feature type="domain" description="Response regulatory" evidence="9">
    <location>
        <begin position="1496"/>
        <end position="1659"/>
    </location>
</feature>
<dbReference type="InterPro" id="IPR036890">
    <property type="entry name" value="HATPase_C_sf"/>
</dbReference>
<feature type="compositionally biased region" description="Low complexity" evidence="7">
    <location>
        <begin position="89"/>
        <end position="99"/>
    </location>
</feature>
<dbReference type="Gene3D" id="3.30.450.40">
    <property type="match status" value="1"/>
</dbReference>
<name>A0ABZ1CYP3_9TREE</name>
<dbReference type="GeneID" id="87955859"/>
<dbReference type="SUPFAM" id="SSF55874">
    <property type="entry name" value="ATPase domain of HSP90 chaperone/DNA topoisomerase II/histidine kinase"/>
    <property type="match status" value="1"/>
</dbReference>
<evidence type="ECO:0000256" key="1">
    <source>
        <dbReference type="ARBA" id="ARBA00000085"/>
    </source>
</evidence>
<evidence type="ECO:0000256" key="5">
    <source>
        <dbReference type="ARBA" id="ARBA00022777"/>
    </source>
</evidence>
<protein>
    <recommendedName>
        <fullName evidence="2">histidine kinase</fullName>
        <ecNumber evidence="2">2.7.13.3</ecNumber>
    </recommendedName>
</protein>
<feature type="compositionally biased region" description="Basic residues" evidence="7">
    <location>
        <begin position="246"/>
        <end position="256"/>
    </location>
</feature>
<dbReference type="InterPro" id="IPR001789">
    <property type="entry name" value="Sig_transdc_resp-reg_receiver"/>
</dbReference>
<sequence length="1687" mass="183010">MSGGGDEKGKSKANDVVVVDFAHPGKLPHDRVKEPQTQEEWHEFITRYSLGEYNESSFADDSPATPPKPSRNPSNASQLQVPSTVAEILSSSSTSLSSSPGINPILSRRGSNIRDSSEEELQEYHPDTSNAGPSNQDPEIPNIDTDEPLKVPKASSQRSKDKKKNVKDDQPLPQNFMTAENMRQLGLKQRDDRVKEREKEEERGHRDDEEASIKGRTRRRHRDHAELASVGKAMSGDSSQDEVAPPKKRGPRKPRSRGSWSLRSRSQQGSMVRPGTGPSLDNALLESGTNDSTSASAIDVTYDHTRERQRVKDFFEQNGYMPAPKQAPEAARRRLRVIRRLGLEDIDPYHRETLDRFTRLATTVFKTSSALISIVSKDRQIFLSEVGMGIKGTGLDVSFCCHSIMSSATGEQCMVVPDAAKDWRFKRNPLVQEGSGPVQFYAGAPLKVGSGSKAAIIGSLCVLDNKPRTFSKDDKHLLADLADCVVSELELIYSQQASVESAKLHSISVEFLRRSLKHRPNEKAGSRKGGTGTGSASEAKKGNAATSSTSSSGKRISGADAAQNDIDVDIYDEACREIRNALDAYAVAVVDLSQFHLFYPTYQNSSTGGGSSTRGGSSTAHTRSQNTGTAVQSSFGGRTGSVASSTVRGGDEDEAEAYSKPSNIKRARKTYAVTDPLAPSRTPQVLFIPSRRRSNPKKRYGYTGDSDSNKEGIDDQLAVLGYSCSEDGFAFNFTSSPAARKIISDFIASNVKTRKVWYTRDDNEGIAQSITHLMPPGTETSMAMPVFGFDGQVNFAVVACWTDPLYTYPAGAMQFVETIAGSLLASVMKERLHQAERAQLNFAAAASHELRTPLHQINAAASLLRMILPGILDTHVEGQTNAFREDKTEALAQLDIIEANGLSLGGILENIIDTLDIGKMASKTEPAARLPNGTPVQPDLMKPNPGGTAVLADLGEVLEMVVDDAMIMEAKTRKMTGGAGLEHVEVILEVLPRNRGGWKMSFDSGPLARALGKLVHNAVKFTEKGHVHITVQDVSRDVALPGGYDNSIKLSTISIDIKDTGRGMSADFLEREVLQPFAKEDAFTPGSGLGLGLAQRMIELLGGKLAIASTLGKGTVVHVEIPVHLLNEDNDSDQDVIAKSNETAPDPVLPEPVRQDGIYLIGWTEAKNPSLRRVGKSLARQLKLHFCRIVSEIHYASLIVVPDGALSDRKLAELCRSARPGVQLIVIGKDQSLETLSSIIRVPSPIASRDQEDAGQHGHHHQYRRPSPTKSGSSPEQSPVSGPDSEYLKTVKTIHVSRPLRPSVIKRIMEPANLPPIPRETYKSDVVGGDEARNEGSLVGSDLAGDNPKEGIRSNPSEPEAARQDIVYSDSNDDGERLVPQPRRGSTALFTGTFSPESIPRPSRRPSHHSHPHHHHGHVHRASQNESDAFEGNDKSAGPDLGYLSQNSDGIASLTSASASDSSELALPPGLKELKSSSQNTVQGLDNQSLDGLPLKVLVVEDNAINRKILTTMLKRTSCEYVEAADGFEAVDRFSSFHPDLVLLDITMPRKDGFAAAAEMRQFESAFLGESSVSLEEVMRTLSMSASSGTDSHNRLDSGPLSPTGSQSGQNSRRARIIAVTAMSAEHQRRKGLIESGIDMWMVKPIAMRELRGIVENMKKEKLGWITSGGSTTTTEIESESGSLLRG</sequence>
<dbReference type="SUPFAM" id="SSF52172">
    <property type="entry name" value="CheY-like"/>
    <property type="match status" value="1"/>
</dbReference>
<evidence type="ECO:0000256" key="3">
    <source>
        <dbReference type="ARBA" id="ARBA00022553"/>
    </source>
</evidence>
<feature type="compositionally biased region" description="Basic residues" evidence="7">
    <location>
        <begin position="690"/>
        <end position="700"/>
    </location>
</feature>
<dbReference type="InterPro" id="IPR003018">
    <property type="entry name" value="GAF"/>
</dbReference>
<dbReference type="Pfam" id="PF00072">
    <property type="entry name" value="Response_reg"/>
    <property type="match status" value="1"/>
</dbReference>
<dbReference type="EMBL" id="CP141884">
    <property type="protein sequence ID" value="WRT66765.1"/>
    <property type="molecule type" value="Genomic_DNA"/>
</dbReference>
<comment type="catalytic activity">
    <reaction evidence="1">
        <text>ATP + protein L-histidine = ADP + protein N-phospho-L-histidine.</text>
        <dbReference type="EC" id="2.7.13.3"/>
    </reaction>
</comment>
<gene>
    <name evidence="10" type="ORF">IL334_003728</name>
</gene>
<dbReference type="CDD" id="cd17546">
    <property type="entry name" value="REC_hyHK_CKI1_RcsC-like"/>
    <property type="match status" value="1"/>
</dbReference>
<organism evidence="10 11">
    <name type="scientific">Kwoniella shivajii</name>
    <dbReference type="NCBI Taxonomy" id="564305"/>
    <lineage>
        <taxon>Eukaryota</taxon>
        <taxon>Fungi</taxon>
        <taxon>Dikarya</taxon>
        <taxon>Basidiomycota</taxon>
        <taxon>Agaricomycotina</taxon>
        <taxon>Tremellomycetes</taxon>
        <taxon>Tremellales</taxon>
        <taxon>Cryptococcaceae</taxon>
        <taxon>Kwoniella</taxon>
    </lineage>
</organism>
<keyword evidence="4" id="KW-0808">Transferase</keyword>
<dbReference type="Gene3D" id="3.30.565.10">
    <property type="entry name" value="Histidine kinase-like ATPase, C-terminal domain"/>
    <property type="match status" value="1"/>
</dbReference>
<feature type="compositionally biased region" description="Polar residues" evidence="7">
    <location>
        <begin position="127"/>
        <end position="137"/>
    </location>
</feature>
<dbReference type="InterPro" id="IPR029016">
    <property type="entry name" value="GAF-like_dom_sf"/>
</dbReference>
<dbReference type="SMART" id="SM00448">
    <property type="entry name" value="REC"/>
    <property type="match status" value="1"/>
</dbReference>
<feature type="compositionally biased region" description="Basic and acidic residues" evidence="7">
    <location>
        <begin position="188"/>
        <end position="213"/>
    </location>
</feature>
<feature type="region of interest" description="Disordered" evidence="7">
    <location>
        <begin position="1314"/>
        <end position="1444"/>
    </location>
</feature>
<dbReference type="PRINTS" id="PR00344">
    <property type="entry name" value="BCTRLSENSOR"/>
</dbReference>
<dbReference type="InterPro" id="IPR003594">
    <property type="entry name" value="HATPase_dom"/>
</dbReference>
<evidence type="ECO:0000256" key="7">
    <source>
        <dbReference type="SAM" id="MobiDB-lite"/>
    </source>
</evidence>
<dbReference type="Gene3D" id="3.40.50.2300">
    <property type="match status" value="1"/>
</dbReference>
<feature type="compositionally biased region" description="Basic and acidic residues" evidence="7">
    <location>
        <begin position="27"/>
        <end position="40"/>
    </location>
</feature>
<feature type="compositionally biased region" description="Polar residues" evidence="7">
    <location>
        <begin position="1268"/>
        <end position="1280"/>
    </location>
</feature>
<evidence type="ECO:0000259" key="9">
    <source>
        <dbReference type="PROSITE" id="PS50110"/>
    </source>
</evidence>
<dbReference type="InterPro" id="IPR003661">
    <property type="entry name" value="HisK_dim/P_dom"/>
</dbReference>
<feature type="compositionally biased region" description="Polar residues" evidence="7">
    <location>
        <begin position="71"/>
        <end position="83"/>
    </location>
</feature>
<evidence type="ECO:0000259" key="8">
    <source>
        <dbReference type="PROSITE" id="PS50109"/>
    </source>
</evidence>
<feature type="region of interest" description="Disordered" evidence="7">
    <location>
        <begin position="1"/>
        <end position="40"/>
    </location>
</feature>
<keyword evidence="5" id="KW-0418">Kinase</keyword>
<dbReference type="SMART" id="SM00387">
    <property type="entry name" value="HATPase_c"/>
    <property type="match status" value="1"/>
</dbReference>
<feature type="compositionally biased region" description="Polar residues" evidence="7">
    <location>
        <begin position="620"/>
        <end position="647"/>
    </location>
</feature>
<feature type="modified residue" description="4-aspartylphosphate" evidence="6">
    <location>
        <position position="1545"/>
    </location>
</feature>
<evidence type="ECO:0000256" key="6">
    <source>
        <dbReference type="PROSITE-ProRule" id="PRU00169"/>
    </source>
</evidence>
<feature type="region of interest" description="Disordered" evidence="7">
    <location>
        <begin position="682"/>
        <end position="708"/>
    </location>
</feature>
<reference evidence="10 11" key="1">
    <citation type="submission" date="2024-01" db="EMBL/GenBank/DDBJ databases">
        <title>Comparative genomics of Cryptococcus and Kwoniella reveals pathogenesis evolution and contrasting modes of karyotype evolution via chromosome fusion or intercentromeric recombination.</title>
        <authorList>
            <person name="Coelho M.A."/>
            <person name="David-Palma M."/>
            <person name="Shea T."/>
            <person name="Bowers K."/>
            <person name="McGinley-Smith S."/>
            <person name="Mohammad A.W."/>
            <person name="Gnirke A."/>
            <person name="Yurkov A.M."/>
            <person name="Nowrousian M."/>
            <person name="Sun S."/>
            <person name="Cuomo C.A."/>
            <person name="Heitman J."/>
        </authorList>
    </citation>
    <scope>NUCLEOTIDE SEQUENCE [LARGE SCALE GENOMIC DNA]</scope>
    <source>
        <strain evidence="10">CBS 11374</strain>
    </source>
</reference>
<accession>A0ABZ1CYP3</accession>
<dbReference type="EC" id="2.7.13.3" evidence="2"/>
<evidence type="ECO:0000256" key="2">
    <source>
        <dbReference type="ARBA" id="ARBA00012438"/>
    </source>
</evidence>
<dbReference type="Pfam" id="PF02518">
    <property type="entry name" value="HATPase_c"/>
    <property type="match status" value="1"/>
</dbReference>
<dbReference type="Pfam" id="PF00512">
    <property type="entry name" value="HisKA"/>
    <property type="match status" value="1"/>
</dbReference>
<feature type="compositionally biased region" description="Polar residues" evidence="7">
    <location>
        <begin position="287"/>
        <end position="296"/>
    </location>
</feature>
<feature type="domain" description="Histidine kinase" evidence="8">
    <location>
        <begin position="845"/>
        <end position="1125"/>
    </location>
</feature>
<dbReference type="PANTHER" id="PTHR43047:SF72">
    <property type="entry name" value="OSMOSENSING HISTIDINE PROTEIN KINASE SLN1"/>
    <property type="match status" value="1"/>
</dbReference>
<dbReference type="InterPro" id="IPR036097">
    <property type="entry name" value="HisK_dim/P_sf"/>
</dbReference>
<feature type="region of interest" description="Disordered" evidence="7">
    <location>
        <begin position="518"/>
        <end position="558"/>
    </location>
</feature>
<dbReference type="PANTHER" id="PTHR43047">
    <property type="entry name" value="TWO-COMPONENT HISTIDINE PROTEIN KINASE"/>
    <property type="match status" value="1"/>
</dbReference>
<evidence type="ECO:0000256" key="4">
    <source>
        <dbReference type="ARBA" id="ARBA00022679"/>
    </source>
</evidence>
<dbReference type="PROSITE" id="PS50110">
    <property type="entry name" value="RESPONSE_REGULATORY"/>
    <property type="match status" value="1"/>
</dbReference>
<keyword evidence="3 6" id="KW-0597">Phosphoprotein</keyword>
<dbReference type="RefSeq" id="XP_062791505.1">
    <property type="nucleotide sequence ID" value="XM_062935454.1"/>
</dbReference>
<dbReference type="Pfam" id="PF01590">
    <property type="entry name" value="GAF"/>
    <property type="match status" value="1"/>
</dbReference>
<feature type="compositionally biased region" description="Basic residues" evidence="7">
    <location>
        <begin position="1402"/>
        <end position="1421"/>
    </location>
</feature>
<dbReference type="SUPFAM" id="SSF47384">
    <property type="entry name" value="Homodimeric domain of signal transducing histidine kinase"/>
    <property type="match status" value="1"/>
</dbReference>
<feature type="region of interest" description="Disordered" evidence="7">
    <location>
        <begin position="1244"/>
        <end position="1293"/>
    </location>
</feature>
<dbReference type="PROSITE" id="PS50109">
    <property type="entry name" value="HIS_KIN"/>
    <property type="match status" value="1"/>
</dbReference>
<dbReference type="CDD" id="cd00082">
    <property type="entry name" value="HisKA"/>
    <property type="match status" value="1"/>
</dbReference>
<feature type="region of interest" description="Disordered" evidence="7">
    <location>
        <begin position="1584"/>
        <end position="1613"/>
    </location>
</feature>
<keyword evidence="11" id="KW-1185">Reference proteome</keyword>
<feature type="compositionally biased region" description="Low complexity" evidence="7">
    <location>
        <begin position="257"/>
        <end position="270"/>
    </location>
</feature>
<feature type="region of interest" description="Disordered" evidence="7">
    <location>
        <begin position="603"/>
        <end position="662"/>
    </location>
</feature>
<feature type="compositionally biased region" description="Basic and acidic residues" evidence="7">
    <location>
        <begin position="1"/>
        <end position="13"/>
    </location>
</feature>
<dbReference type="Gene3D" id="1.10.287.130">
    <property type="match status" value="1"/>
</dbReference>
<dbReference type="InterPro" id="IPR011006">
    <property type="entry name" value="CheY-like_superfamily"/>
</dbReference>